<dbReference type="Proteomes" id="UP001165064">
    <property type="component" value="Unassembled WGS sequence"/>
</dbReference>
<reference evidence="1" key="1">
    <citation type="submission" date="2023-04" db="EMBL/GenBank/DDBJ databases">
        <title>Ambrosiozyma monospora NBRC 10751.</title>
        <authorList>
            <person name="Ichikawa N."/>
            <person name="Sato H."/>
            <person name="Tonouchi N."/>
        </authorList>
    </citation>
    <scope>NUCLEOTIDE SEQUENCE</scope>
    <source>
        <strain evidence="1">NBRC 10751</strain>
    </source>
</reference>
<evidence type="ECO:0000313" key="1">
    <source>
        <dbReference type="EMBL" id="GME99152.1"/>
    </source>
</evidence>
<proteinExistence type="predicted"/>
<accession>A0ACB5U0W0</accession>
<name>A0ACB5U0W0_AMBMO</name>
<comment type="caution">
    <text evidence="1">The sequence shown here is derived from an EMBL/GenBank/DDBJ whole genome shotgun (WGS) entry which is preliminary data.</text>
</comment>
<evidence type="ECO:0000313" key="2">
    <source>
        <dbReference type="Proteomes" id="UP001165064"/>
    </source>
</evidence>
<gene>
    <name evidence="1" type="ORF">Amon02_001063400</name>
</gene>
<dbReference type="EMBL" id="BSXS01010875">
    <property type="protein sequence ID" value="GME99152.1"/>
    <property type="molecule type" value="Genomic_DNA"/>
</dbReference>
<keyword evidence="2" id="KW-1185">Reference proteome</keyword>
<organism evidence="1 2">
    <name type="scientific">Ambrosiozyma monospora</name>
    <name type="common">Yeast</name>
    <name type="synonym">Endomycopsis monosporus</name>
    <dbReference type="NCBI Taxonomy" id="43982"/>
    <lineage>
        <taxon>Eukaryota</taxon>
        <taxon>Fungi</taxon>
        <taxon>Dikarya</taxon>
        <taxon>Ascomycota</taxon>
        <taxon>Saccharomycotina</taxon>
        <taxon>Pichiomycetes</taxon>
        <taxon>Pichiales</taxon>
        <taxon>Pichiaceae</taxon>
        <taxon>Ambrosiozyma</taxon>
    </lineage>
</organism>
<sequence length="255" mass="28813">MSEKQKESDSYTPTSSGKDKDLNKSGSLDVVSISSNEAKTELNDEKRQDIKSGTRPELAQTIAGVNADDLEFIMDKVDRLSLDEALEIMTGILEEHKNDINFEKNTYERMQNLLKGPEAVGLSLADYEYEVKVLSGVCKFFSPYPEVRSVTKPYDDPSIPVETIRAYFLGFAWSVIGQYINSFFNSRFPSITLSSPVCQTLIYPCGKFLELVLPDWGFNLFGIRHSLNPGPWSYKEQMFSTIIFNVALGSLTRFY</sequence>
<protein>
    <submittedName>
        <fullName evidence="1">Unnamed protein product</fullName>
    </submittedName>
</protein>